<dbReference type="GeneID" id="98674420"/>
<evidence type="ECO:0000313" key="3">
    <source>
        <dbReference type="Proteomes" id="UP001055105"/>
    </source>
</evidence>
<comment type="caution">
    <text evidence="2">The sequence shown here is derived from an EMBL/GenBank/DDBJ whole genome shotgun (WGS) entry which is preliminary data.</text>
</comment>
<feature type="compositionally biased region" description="Basic and acidic residues" evidence="1">
    <location>
        <begin position="11"/>
        <end position="24"/>
    </location>
</feature>
<dbReference type="AlphaFoldDB" id="A0AA37P3L0"/>
<dbReference type="Proteomes" id="UP001055105">
    <property type="component" value="Unassembled WGS sequence"/>
</dbReference>
<feature type="compositionally biased region" description="Basic residues" evidence="1">
    <location>
        <begin position="61"/>
        <end position="70"/>
    </location>
</feature>
<sequence>MKHKLNVNGDIESRRRIAERRNVPVRETVQQTIQPQHHETEENQAAAAEETVSPAAEAPKARRRKTAGDA</sequence>
<dbReference type="RefSeq" id="WP_191835317.1">
    <property type="nucleotide sequence ID" value="NZ_BAAFKU010000015.1"/>
</dbReference>
<organism evidence="2 3">
    <name type="scientific">Alistipes finegoldii</name>
    <dbReference type="NCBI Taxonomy" id="214856"/>
    <lineage>
        <taxon>Bacteria</taxon>
        <taxon>Pseudomonadati</taxon>
        <taxon>Bacteroidota</taxon>
        <taxon>Bacteroidia</taxon>
        <taxon>Bacteroidales</taxon>
        <taxon>Rikenellaceae</taxon>
        <taxon>Alistipes</taxon>
    </lineage>
</organism>
<accession>A0AA37P3L0</accession>
<reference evidence="2" key="1">
    <citation type="submission" date="2022-01" db="EMBL/GenBank/DDBJ databases">
        <title>Novel bile acid biosynthetic pathways are enriched in the microbiome of centenarians.</title>
        <authorList>
            <person name="Sato Y."/>
            <person name="Atarashi K."/>
            <person name="Plichta R.D."/>
            <person name="Arai Y."/>
            <person name="Sasajima S."/>
            <person name="Kearney M.S."/>
            <person name="Suda W."/>
            <person name="Takeshita K."/>
            <person name="Sasaki T."/>
            <person name="Okamoto S."/>
            <person name="Skelly N.A."/>
            <person name="Okamura Y."/>
            <person name="Vlamakis H."/>
            <person name="Li Y."/>
            <person name="Tanoue T."/>
            <person name="Takei H."/>
            <person name="Nittono H."/>
            <person name="Narushima S."/>
            <person name="Irie J."/>
            <person name="Itoh H."/>
            <person name="Moriya K."/>
            <person name="Sugiura Y."/>
            <person name="Suematsu M."/>
            <person name="Moritoki N."/>
            <person name="Shibata S."/>
            <person name="Littman R.D."/>
            <person name="Fischbach A.M."/>
            <person name="Uwamino Y."/>
            <person name="Inoue T."/>
            <person name="Honda A."/>
            <person name="Hattori M."/>
            <person name="Murai T."/>
            <person name="Xavier J.R."/>
            <person name="Hirose N."/>
            <person name="Honda K."/>
        </authorList>
    </citation>
    <scope>NUCLEOTIDE SEQUENCE</scope>
    <source>
        <strain evidence="2">CE91-St16</strain>
    </source>
</reference>
<gene>
    <name evidence="2" type="ORF">CE91St16_09010</name>
</gene>
<proteinExistence type="predicted"/>
<feature type="region of interest" description="Disordered" evidence="1">
    <location>
        <begin position="1"/>
        <end position="70"/>
    </location>
</feature>
<protein>
    <submittedName>
        <fullName evidence="2">Uncharacterized protein</fullName>
    </submittedName>
</protein>
<dbReference type="EMBL" id="BQOL01000001">
    <property type="protein sequence ID" value="GKI17993.1"/>
    <property type="molecule type" value="Genomic_DNA"/>
</dbReference>
<evidence type="ECO:0000313" key="2">
    <source>
        <dbReference type="EMBL" id="GKI17993.1"/>
    </source>
</evidence>
<feature type="compositionally biased region" description="Low complexity" evidence="1">
    <location>
        <begin position="43"/>
        <end position="58"/>
    </location>
</feature>
<name>A0AA37P3L0_9BACT</name>
<evidence type="ECO:0000256" key="1">
    <source>
        <dbReference type="SAM" id="MobiDB-lite"/>
    </source>
</evidence>